<dbReference type="InterPro" id="IPR025202">
    <property type="entry name" value="PLD-like_dom"/>
</dbReference>
<dbReference type="EMBL" id="VSSQ01000111">
    <property type="protein sequence ID" value="MPL77875.1"/>
    <property type="molecule type" value="Genomic_DNA"/>
</dbReference>
<dbReference type="PROSITE" id="PS51192">
    <property type="entry name" value="HELICASE_ATP_BIND_1"/>
    <property type="match status" value="1"/>
</dbReference>
<dbReference type="Pfam" id="PF00271">
    <property type="entry name" value="Helicase_C"/>
    <property type="match status" value="1"/>
</dbReference>
<feature type="domain" description="PLD phosphodiesterase" evidence="1">
    <location>
        <begin position="212"/>
        <end position="243"/>
    </location>
</feature>
<comment type="caution">
    <text evidence="4">The sequence shown here is derived from an EMBL/GenBank/DDBJ whole genome shotgun (WGS) entry which is preliminary data.</text>
</comment>
<dbReference type="CDD" id="cd09203">
    <property type="entry name" value="PLDc_N_DEXD_b1"/>
    <property type="match status" value="1"/>
</dbReference>
<feature type="domain" description="Helicase ATP-binding" evidence="2">
    <location>
        <begin position="326"/>
        <end position="483"/>
    </location>
</feature>
<sequence>MTLSPGIYEQLISTLIQQDINTHTKTGASILTRPIDPAEAKHILSQYLTEIIEKSLPLLKEKDDDLYLQNQIHTANQIIELLAQQTNDSDINFQKISRADQLVGVLQNPDQNELIRPETSISISTLFTGSKLEPSMMNELKKEILSSDKIDMLVSFIKWSGLRLIIEELKEFTKTHPLRIITTSYMGATDLKAIIELQKLPNTEIKISYETRTTRLHAKSYIFHRHNGFGTAYVGSSNISNAALGTGLEWNVKLTEKDMAHVLKIITATFDTYWNNPDFETYTKDREPDLQKALKSEKMCGEHNEYLFQIQPYPFQKEILEKLQTERTLHNRYRNLIVAATGTGKTVVSAFDYQRHCLENPRSPNHLLFVAHRTEILKQSLACFRGVLRNQNFGELFDGNNTPENYDYLFLTIQTFQSKEFQTLIPPDYYDVIIVDEFHHAAAKSYQTLLTYFTPKILLGLTATPERMDGHDITEYFGGVTAAEIRLPEAINRGLLSPFQYFCVTDPVDLSNVKFEYGKYDVHELEEQYLGNKQRTRTILDAVDRYVTDISQVIGLGFCVSRKHAQETAEHFTTAGIPSTYLDSESSEEERRSAKARLQKKEIHFIFTVNLYNEGVDIPEVNTILFLRPTESLTVFLQQLGRGLRLCEGKDVLTVLDFVGNSHQKYTFERKFRSLLEKTRRSMKYEIEHGFSSLPSGCFIQMEREAMKTVLDNIKLSLPNKRNILSKLQYYQHDTGEVPTLKTFIQTYDLELADVYQHGMFWQLCVEAGVCQTISYPNERAFGKAMIRLTHINSRRWIIFLLHVFRDGGKVESDEDREMLTMLYYTFKAPNLPKDAGFNTPEDFVEHIREMPLVCAELVEFLEIRYEQIGFLDAGIDLGYPSALDLYCSYSRDEIVSGLGWINWESYAGMLEGVRYIDGLKTVIMLVTLQKTEKFYSPTTMYEDYVISEELFHWQSQNSTSPESKVGQRYIHHEEMGISMLLFVRAAKTEATQTMPYVFLGRVHYVSHEGSKPMSIVWRLEQKIPMRLYMDLADTKNM</sequence>
<dbReference type="InterPro" id="IPR027417">
    <property type="entry name" value="P-loop_NTPase"/>
</dbReference>
<gene>
    <name evidence="4" type="primary">uvrB_9</name>
    <name evidence="4" type="ORF">SDC9_23735</name>
</gene>
<dbReference type="Pfam" id="PF04851">
    <property type="entry name" value="ResIII"/>
    <property type="match status" value="1"/>
</dbReference>
<dbReference type="InterPro" id="IPR021835">
    <property type="entry name" value="DUF3427"/>
</dbReference>
<dbReference type="SUPFAM" id="SSF52540">
    <property type="entry name" value="P-loop containing nucleoside triphosphate hydrolases"/>
    <property type="match status" value="1"/>
</dbReference>
<name>A0A644UFW1_9ZZZZ</name>
<dbReference type="GO" id="GO:0003677">
    <property type="term" value="F:DNA binding"/>
    <property type="evidence" value="ECO:0007669"/>
    <property type="project" value="InterPro"/>
</dbReference>
<dbReference type="GO" id="GO:0016887">
    <property type="term" value="F:ATP hydrolysis activity"/>
    <property type="evidence" value="ECO:0007669"/>
    <property type="project" value="TreeGrafter"/>
</dbReference>
<dbReference type="InterPro" id="IPR014001">
    <property type="entry name" value="Helicase_ATP-bd"/>
</dbReference>
<dbReference type="Pfam" id="PF13091">
    <property type="entry name" value="PLDc_2"/>
    <property type="match status" value="1"/>
</dbReference>
<evidence type="ECO:0000259" key="2">
    <source>
        <dbReference type="PROSITE" id="PS51192"/>
    </source>
</evidence>
<dbReference type="InterPro" id="IPR001650">
    <property type="entry name" value="Helicase_C-like"/>
</dbReference>
<dbReference type="CDD" id="cd18032">
    <property type="entry name" value="DEXHc_RE_I_III_res"/>
    <property type="match status" value="1"/>
</dbReference>
<organism evidence="4">
    <name type="scientific">bioreactor metagenome</name>
    <dbReference type="NCBI Taxonomy" id="1076179"/>
    <lineage>
        <taxon>unclassified sequences</taxon>
        <taxon>metagenomes</taxon>
        <taxon>ecological metagenomes</taxon>
    </lineage>
</organism>
<evidence type="ECO:0000259" key="3">
    <source>
        <dbReference type="PROSITE" id="PS51194"/>
    </source>
</evidence>
<dbReference type="PANTHER" id="PTHR47962:SF7">
    <property type="entry name" value="MITOCHONDRIAL ATP-DEPENDENT HELICASE IRC3-RELATED"/>
    <property type="match status" value="1"/>
</dbReference>
<dbReference type="Gene3D" id="3.40.50.300">
    <property type="entry name" value="P-loop containing nucleotide triphosphate hydrolases"/>
    <property type="match status" value="2"/>
</dbReference>
<dbReference type="InterPro" id="IPR052511">
    <property type="entry name" value="ATP-dep_Helicase"/>
</dbReference>
<dbReference type="PROSITE" id="PS50035">
    <property type="entry name" value="PLD"/>
    <property type="match status" value="1"/>
</dbReference>
<dbReference type="InterPro" id="IPR001736">
    <property type="entry name" value="PLipase_D/transphosphatidylase"/>
</dbReference>
<evidence type="ECO:0000313" key="4">
    <source>
        <dbReference type="EMBL" id="MPL77875.1"/>
    </source>
</evidence>
<dbReference type="PANTHER" id="PTHR47962">
    <property type="entry name" value="ATP-DEPENDENT HELICASE LHR-RELATED-RELATED"/>
    <property type="match status" value="1"/>
</dbReference>
<dbReference type="CDD" id="cd18799">
    <property type="entry name" value="SF2_C_EcoAI-like"/>
    <property type="match status" value="1"/>
</dbReference>
<dbReference type="GO" id="GO:0005524">
    <property type="term" value="F:ATP binding"/>
    <property type="evidence" value="ECO:0007669"/>
    <property type="project" value="InterPro"/>
</dbReference>
<feature type="domain" description="Helicase C-terminal" evidence="3">
    <location>
        <begin position="542"/>
        <end position="695"/>
    </location>
</feature>
<dbReference type="Pfam" id="PF11907">
    <property type="entry name" value="DUF3427"/>
    <property type="match status" value="1"/>
</dbReference>
<proteinExistence type="predicted"/>
<dbReference type="AlphaFoldDB" id="A0A644UFW1"/>
<dbReference type="SUPFAM" id="SSF56024">
    <property type="entry name" value="Phospholipase D/nuclease"/>
    <property type="match status" value="1"/>
</dbReference>
<accession>A0A644UFW1</accession>
<dbReference type="PROSITE" id="PS51194">
    <property type="entry name" value="HELICASE_CTER"/>
    <property type="match status" value="1"/>
</dbReference>
<protein>
    <submittedName>
        <fullName evidence="4">UvrABC system protein B</fullName>
    </submittedName>
</protein>
<evidence type="ECO:0000259" key="1">
    <source>
        <dbReference type="PROSITE" id="PS50035"/>
    </source>
</evidence>
<reference evidence="4" key="1">
    <citation type="submission" date="2019-08" db="EMBL/GenBank/DDBJ databases">
        <authorList>
            <person name="Kucharzyk K."/>
            <person name="Murdoch R.W."/>
            <person name="Higgins S."/>
            <person name="Loffler F."/>
        </authorList>
    </citation>
    <scope>NUCLEOTIDE SEQUENCE</scope>
</reference>
<dbReference type="InterPro" id="IPR006935">
    <property type="entry name" value="Helicase/UvrB_N"/>
</dbReference>
<dbReference type="SMART" id="SM00490">
    <property type="entry name" value="HELICc"/>
    <property type="match status" value="1"/>
</dbReference>
<dbReference type="Gene3D" id="3.30.870.10">
    <property type="entry name" value="Endonuclease Chain A"/>
    <property type="match status" value="1"/>
</dbReference>
<dbReference type="SMART" id="SM00487">
    <property type="entry name" value="DEXDc"/>
    <property type="match status" value="1"/>
</dbReference>